<dbReference type="EMBL" id="JADIXZ010000001">
    <property type="protein sequence ID" value="MBK6299777.1"/>
    <property type="molecule type" value="Genomic_DNA"/>
</dbReference>
<gene>
    <name evidence="2" type="ORF">IPF40_01540</name>
</gene>
<dbReference type="Pfam" id="PF13977">
    <property type="entry name" value="TetR_C_6"/>
    <property type="match status" value="1"/>
</dbReference>
<evidence type="ECO:0000313" key="2">
    <source>
        <dbReference type="EMBL" id="MBK6299777.1"/>
    </source>
</evidence>
<accession>A0A935CCG1</accession>
<sequence length="208" mass="22690">MPKLVDHDERRHEIARALWSVVARGGFEAASARTVAAEGNWSLGALRHYFSSQDELVEFAARELIDGAAARIATVLETMPAGLPRCRMALEQLLPLDDVRRGEVRAWLAILVKAEVSPSLAELREVALDGERQLCRLVVAELSGHPYPTSPSDWPAALEYAAVDLHAWIDGHCLQAASLRQLLPADAARAALDRYLRQLSVTVAPGTA</sequence>
<proteinExistence type="predicted"/>
<organism evidence="2 3">
    <name type="scientific">Candidatus Phosphoribacter hodrii</name>
    <dbReference type="NCBI Taxonomy" id="2953743"/>
    <lineage>
        <taxon>Bacteria</taxon>
        <taxon>Bacillati</taxon>
        <taxon>Actinomycetota</taxon>
        <taxon>Actinomycetes</taxon>
        <taxon>Micrococcales</taxon>
        <taxon>Dermatophilaceae</taxon>
        <taxon>Candidatus Phosphoribacter</taxon>
    </lineage>
</organism>
<dbReference type="InterPro" id="IPR036271">
    <property type="entry name" value="Tet_transcr_reg_TetR-rel_C_sf"/>
</dbReference>
<protein>
    <submittedName>
        <fullName evidence="2">TetR family transcriptional regulator C-terminal domain-containing protein</fullName>
    </submittedName>
</protein>
<name>A0A935CCG1_9MICO</name>
<comment type="caution">
    <text evidence="2">The sequence shown here is derived from an EMBL/GenBank/DDBJ whole genome shotgun (WGS) entry which is preliminary data.</text>
</comment>
<dbReference type="InterPro" id="IPR039538">
    <property type="entry name" value="BetI_C"/>
</dbReference>
<dbReference type="Gene3D" id="1.10.357.10">
    <property type="entry name" value="Tetracycline Repressor, domain 2"/>
    <property type="match status" value="1"/>
</dbReference>
<dbReference type="SUPFAM" id="SSF46689">
    <property type="entry name" value="Homeodomain-like"/>
    <property type="match status" value="1"/>
</dbReference>
<dbReference type="AlphaFoldDB" id="A0A935CCG1"/>
<dbReference type="InterPro" id="IPR009057">
    <property type="entry name" value="Homeodomain-like_sf"/>
</dbReference>
<dbReference type="Proteomes" id="UP000718281">
    <property type="component" value="Unassembled WGS sequence"/>
</dbReference>
<evidence type="ECO:0000259" key="1">
    <source>
        <dbReference type="Pfam" id="PF13977"/>
    </source>
</evidence>
<evidence type="ECO:0000313" key="3">
    <source>
        <dbReference type="Proteomes" id="UP000718281"/>
    </source>
</evidence>
<feature type="domain" description="BetI-type transcriptional repressor C-terminal" evidence="1">
    <location>
        <begin position="85"/>
        <end position="199"/>
    </location>
</feature>
<reference evidence="2 3" key="1">
    <citation type="submission" date="2020-10" db="EMBL/GenBank/DDBJ databases">
        <title>Connecting structure to function with the recovery of over 1000 high-quality activated sludge metagenome-assembled genomes encoding full-length rRNA genes using long-read sequencing.</title>
        <authorList>
            <person name="Singleton C.M."/>
            <person name="Petriglieri F."/>
            <person name="Kristensen J.M."/>
            <person name="Kirkegaard R.H."/>
            <person name="Michaelsen T.Y."/>
            <person name="Andersen M.H."/>
            <person name="Karst S.M."/>
            <person name="Dueholm M.S."/>
            <person name="Nielsen P.H."/>
            <person name="Albertsen M."/>
        </authorList>
    </citation>
    <scope>NUCLEOTIDE SEQUENCE [LARGE SCALE GENOMIC DNA]</scope>
    <source>
        <strain evidence="2">AalE_18-Q3-R2-46_BAT3C.188</strain>
    </source>
</reference>
<dbReference type="SUPFAM" id="SSF48498">
    <property type="entry name" value="Tetracyclin repressor-like, C-terminal domain"/>
    <property type="match status" value="1"/>
</dbReference>